<dbReference type="Proteomes" id="UP001163046">
    <property type="component" value="Unassembled WGS sequence"/>
</dbReference>
<comment type="caution">
    <text evidence="1">The sequence shown here is derived from an EMBL/GenBank/DDBJ whole genome shotgun (WGS) entry which is preliminary data.</text>
</comment>
<sequence>MVPLRMTQQLVQVVHFVPCCSGCRRFLLVYLQMWHRSRGGKDSSDSTSKSVEKYSLKIKQDGRIMKRRLKLTLKRKRRLFHVPKTSPNEEAGDIV</sequence>
<protein>
    <submittedName>
        <fullName evidence="1">Uncharacterized protein</fullName>
    </submittedName>
</protein>
<reference evidence="1" key="1">
    <citation type="submission" date="2023-01" db="EMBL/GenBank/DDBJ databases">
        <title>Genome assembly of the deep-sea coral Lophelia pertusa.</title>
        <authorList>
            <person name="Herrera S."/>
            <person name="Cordes E."/>
        </authorList>
    </citation>
    <scope>NUCLEOTIDE SEQUENCE</scope>
    <source>
        <strain evidence="1">USNM1676648</strain>
        <tissue evidence="1">Polyp</tissue>
    </source>
</reference>
<gene>
    <name evidence="1" type="ORF">OS493_027319</name>
</gene>
<proteinExistence type="predicted"/>
<organism evidence="1 2">
    <name type="scientific">Desmophyllum pertusum</name>
    <dbReference type="NCBI Taxonomy" id="174260"/>
    <lineage>
        <taxon>Eukaryota</taxon>
        <taxon>Metazoa</taxon>
        <taxon>Cnidaria</taxon>
        <taxon>Anthozoa</taxon>
        <taxon>Hexacorallia</taxon>
        <taxon>Scleractinia</taxon>
        <taxon>Caryophylliina</taxon>
        <taxon>Caryophylliidae</taxon>
        <taxon>Desmophyllum</taxon>
    </lineage>
</organism>
<dbReference type="AlphaFoldDB" id="A0A9X0CPT1"/>
<keyword evidence="2" id="KW-1185">Reference proteome</keyword>
<name>A0A9X0CPT1_9CNID</name>
<evidence type="ECO:0000313" key="2">
    <source>
        <dbReference type="Proteomes" id="UP001163046"/>
    </source>
</evidence>
<evidence type="ECO:0000313" key="1">
    <source>
        <dbReference type="EMBL" id="KAJ7371205.1"/>
    </source>
</evidence>
<accession>A0A9X0CPT1</accession>
<dbReference type="EMBL" id="MU826850">
    <property type="protein sequence ID" value="KAJ7371205.1"/>
    <property type="molecule type" value="Genomic_DNA"/>
</dbReference>